<dbReference type="Gene3D" id="2.60.40.10">
    <property type="entry name" value="Immunoglobulins"/>
    <property type="match status" value="1"/>
</dbReference>
<dbReference type="PROSITE" id="PS50202">
    <property type="entry name" value="MSP"/>
    <property type="match status" value="1"/>
</dbReference>
<dbReference type="RefSeq" id="XP_022143184.1">
    <property type="nucleotide sequence ID" value="XM_022287492.1"/>
</dbReference>
<accession>A0A6J1CNK4</accession>
<organism evidence="3 4">
    <name type="scientific">Momordica charantia</name>
    <name type="common">Bitter gourd</name>
    <name type="synonym">Balsam pear</name>
    <dbReference type="NCBI Taxonomy" id="3673"/>
    <lineage>
        <taxon>Eukaryota</taxon>
        <taxon>Viridiplantae</taxon>
        <taxon>Streptophyta</taxon>
        <taxon>Embryophyta</taxon>
        <taxon>Tracheophyta</taxon>
        <taxon>Spermatophyta</taxon>
        <taxon>Magnoliopsida</taxon>
        <taxon>eudicotyledons</taxon>
        <taxon>Gunneridae</taxon>
        <taxon>Pentapetalae</taxon>
        <taxon>rosids</taxon>
        <taxon>fabids</taxon>
        <taxon>Cucurbitales</taxon>
        <taxon>Cucurbitaceae</taxon>
        <taxon>Momordiceae</taxon>
        <taxon>Momordica</taxon>
    </lineage>
</organism>
<keyword evidence="3" id="KW-1185">Reference proteome</keyword>
<protein>
    <submittedName>
        <fullName evidence="4">Vesicle-associated protein 1-1-like</fullName>
    </submittedName>
</protein>
<sequence>MDSAFQAQPRESMSLMELLHIQPKELSFLFELGKRLTSEIQLVNNTQHYVAFKVLTTHPKKYSVQWPNGIIWPNSTCEVIVTMQVQRTAPSDMGCKDKFLIQSTVVPSWTVRENITSSMFLREEGKYVEEKVLKVEFVSPPLQIYAPFKEKEGLSHKPPKLTNQNNIVQFDQTTPELQDQNAASRPFLLKLKVE</sequence>
<dbReference type="PANTHER" id="PTHR10809">
    <property type="entry name" value="VESICLE-ASSOCIATED MEMBRANE PROTEIN-ASSOCIATED PROTEIN"/>
    <property type="match status" value="1"/>
</dbReference>
<evidence type="ECO:0000256" key="1">
    <source>
        <dbReference type="ARBA" id="ARBA00008932"/>
    </source>
</evidence>
<evidence type="ECO:0000313" key="4">
    <source>
        <dbReference type="RefSeq" id="XP_022143184.1"/>
    </source>
</evidence>
<dbReference type="InterPro" id="IPR016763">
    <property type="entry name" value="VAP"/>
</dbReference>
<dbReference type="FunFam" id="2.60.40.10:FF:000813">
    <property type="entry name" value="Vesicle-associated protein 1-1"/>
    <property type="match status" value="1"/>
</dbReference>
<dbReference type="GeneID" id="111013115"/>
<dbReference type="KEGG" id="mcha:111013115"/>
<name>A0A6J1CNK4_MOMCH</name>
<dbReference type="AlphaFoldDB" id="A0A6J1CNK4"/>
<dbReference type="InterPro" id="IPR013783">
    <property type="entry name" value="Ig-like_fold"/>
</dbReference>
<dbReference type="Pfam" id="PF00635">
    <property type="entry name" value="Motile_Sperm"/>
    <property type="match status" value="1"/>
</dbReference>
<comment type="similarity">
    <text evidence="1">Belongs to the VAMP-associated protein (VAP) (TC 9.B.17) family.</text>
</comment>
<feature type="domain" description="MSP" evidence="2">
    <location>
        <begin position="18"/>
        <end position="138"/>
    </location>
</feature>
<dbReference type="GO" id="GO:0061817">
    <property type="term" value="P:endoplasmic reticulum-plasma membrane tethering"/>
    <property type="evidence" value="ECO:0007669"/>
    <property type="project" value="TreeGrafter"/>
</dbReference>
<reference evidence="4" key="1">
    <citation type="submission" date="2025-08" db="UniProtKB">
        <authorList>
            <consortium name="RefSeq"/>
        </authorList>
    </citation>
    <scope>IDENTIFICATION</scope>
    <source>
        <strain evidence="4">OHB3-1</strain>
    </source>
</reference>
<dbReference type="OrthoDB" id="264603at2759"/>
<dbReference type="Proteomes" id="UP000504603">
    <property type="component" value="Unplaced"/>
</dbReference>
<dbReference type="PANTHER" id="PTHR10809:SF45">
    <property type="entry name" value="VESICLE-ASSOCIATED PROTEIN 2-2"/>
    <property type="match status" value="1"/>
</dbReference>
<dbReference type="GO" id="GO:0090158">
    <property type="term" value="P:endoplasmic reticulum membrane organization"/>
    <property type="evidence" value="ECO:0007669"/>
    <property type="project" value="TreeGrafter"/>
</dbReference>
<dbReference type="InterPro" id="IPR000535">
    <property type="entry name" value="MSP_dom"/>
</dbReference>
<proteinExistence type="inferred from homology"/>
<gene>
    <name evidence="4" type="primary">LOC111013115</name>
</gene>
<dbReference type="GO" id="GO:0005886">
    <property type="term" value="C:plasma membrane"/>
    <property type="evidence" value="ECO:0007669"/>
    <property type="project" value="TreeGrafter"/>
</dbReference>
<evidence type="ECO:0000259" key="2">
    <source>
        <dbReference type="PROSITE" id="PS50202"/>
    </source>
</evidence>
<dbReference type="GO" id="GO:0005789">
    <property type="term" value="C:endoplasmic reticulum membrane"/>
    <property type="evidence" value="ECO:0007669"/>
    <property type="project" value="InterPro"/>
</dbReference>
<dbReference type="SUPFAM" id="SSF49354">
    <property type="entry name" value="PapD-like"/>
    <property type="match status" value="1"/>
</dbReference>
<evidence type="ECO:0000313" key="3">
    <source>
        <dbReference type="Proteomes" id="UP000504603"/>
    </source>
</evidence>
<dbReference type="InterPro" id="IPR008962">
    <property type="entry name" value="PapD-like_sf"/>
</dbReference>